<dbReference type="InterPro" id="IPR010331">
    <property type="entry name" value="ExoD"/>
</dbReference>
<accession>A0A6V8NJS4</accession>
<reference evidence="1 2" key="1">
    <citation type="journal article" date="2020" name="Front. Microbiol.">
        <title>Single-cell genomics of novel Actinobacteria with the Wood-Ljungdahl pathway discovered in a serpentinizing system.</title>
        <authorList>
            <person name="Merino N."/>
            <person name="Kawai M."/>
            <person name="Boyd E.S."/>
            <person name="Colman D.R."/>
            <person name="McGlynn S.E."/>
            <person name="Nealson K.H."/>
            <person name="Kurokawa K."/>
            <person name="Hongoh Y."/>
        </authorList>
    </citation>
    <scope>NUCLEOTIDE SEQUENCE [LARGE SCALE GENOMIC DNA]</scope>
    <source>
        <strain evidence="1 2">S03</strain>
    </source>
</reference>
<name>A0A6V8NJS4_9ACTN</name>
<protein>
    <recommendedName>
        <fullName evidence="3">Exopolysaccharide biosynthesis protein</fullName>
    </recommendedName>
</protein>
<evidence type="ECO:0008006" key="3">
    <source>
        <dbReference type="Google" id="ProtNLM"/>
    </source>
</evidence>
<gene>
    <name evidence="1" type="ORF">HKBW3S03_02075</name>
</gene>
<dbReference type="PANTHER" id="PTHR41795">
    <property type="entry name" value="EXOPOLYSACCHARIDE SYNTHESIS PROTEIN"/>
    <property type="match status" value="1"/>
</dbReference>
<dbReference type="AlphaFoldDB" id="A0A6V8NJS4"/>
<feature type="non-terminal residue" evidence="1">
    <location>
        <position position="107"/>
    </location>
</feature>
<dbReference type="PANTHER" id="PTHR41795:SF1">
    <property type="entry name" value="EXOPOLYSACCHARIDE SYNTHESIS PROTEIN"/>
    <property type="match status" value="1"/>
</dbReference>
<dbReference type="EMBL" id="BLRU01000521">
    <property type="protein sequence ID" value="GFP20572.1"/>
    <property type="molecule type" value="Genomic_DNA"/>
</dbReference>
<organism evidence="1 2">
    <name type="scientific">Candidatus Hakubella thermalkaliphila</name>
    <dbReference type="NCBI Taxonomy" id="2754717"/>
    <lineage>
        <taxon>Bacteria</taxon>
        <taxon>Bacillati</taxon>
        <taxon>Actinomycetota</taxon>
        <taxon>Actinomycetota incertae sedis</taxon>
        <taxon>Candidatus Hakubellales</taxon>
        <taxon>Candidatus Hakubellaceae</taxon>
        <taxon>Candidatus Hakubella</taxon>
    </lineage>
</organism>
<evidence type="ECO:0000313" key="2">
    <source>
        <dbReference type="Proteomes" id="UP000574717"/>
    </source>
</evidence>
<proteinExistence type="predicted"/>
<dbReference type="Pfam" id="PF06055">
    <property type="entry name" value="ExoD"/>
    <property type="match status" value="1"/>
</dbReference>
<comment type="caution">
    <text evidence="1">The sequence shown here is derived from an EMBL/GenBank/DDBJ whole genome shotgun (WGS) entry which is preliminary data.</text>
</comment>
<evidence type="ECO:0000313" key="1">
    <source>
        <dbReference type="EMBL" id="GFP20572.1"/>
    </source>
</evidence>
<dbReference type="RefSeq" id="WP_176237447.1">
    <property type="nucleotide sequence ID" value="NZ_BLRU01000521.1"/>
</dbReference>
<dbReference type="Proteomes" id="UP000574717">
    <property type="component" value="Unassembled WGS sequence"/>
</dbReference>
<sequence>MEKLSQRITEIVCSHAEHGVTLGDLLEKIDRQGIGFLLALLSLPLLVPLPPGVGSPMGIILLVWSFQRLLGLRVPWCPAFLRRRPLYPQLMRRLATKGVHLIQTMDR</sequence>